<dbReference type="InterPro" id="IPR001810">
    <property type="entry name" value="F-box_dom"/>
</dbReference>
<name>A0A835VCK9_VANPL</name>
<dbReference type="GO" id="GO:0019005">
    <property type="term" value="C:SCF ubiquitin ligase complex"/>
    <property type="evidence" value="ECO:0007669"/>
    <property type="project" value="TreeGrafter"/>
</dbReference>
<dbReference type="EMBL" id="JADCNL010000002">
    <property type="protein sequence ID" value="KAG0491381.1"/>
    <property type="molecule type" value="Genomic_DNA"/>
</dbReference>
<dbReference type="CDD" id="cd22159">
    <property type="entry name" value="F-box_AtTIR1-like"/>
    <property type="match status" value="1"/>
</dbReference>
<dbReference type="GO" id="GO:0005737">
    <property type="term" value="C:cytoplasm"/>
    <property type="evidence" value="ECO:0007669"/>
    <property type="project" value="UniProtKB-ARBA"/>
</dbReference>
<dbReference type="Pfam" id="PF24758">
    <property type="entry name" value="LRR_At5g56370"/>
    <property type="match status" value="1"/>
</dbReference>
<dbReference type="PANTHER" id="PTHR13318:SF92">
    <property type="entry name" value="F-BOX_LRR-REPEAT PROTEIN 8-RELATED"/>
    <property type="match status" value="1"/>
</dbReference>
<proteinExistence type="predicted"/>
<gene>
    <name evidence="5" type="ORF">HPP92_004779</name>
</gene>
<dbReference type="FunFam" id="1.20.1280.50:FF:000005">
    <property type="entry name" value="F-box/LRR-repeat protein 3 isoform X1"/>
    <property type="match status" value="1"/>
</dbReference>
<dbReference type="Gene3D" id="3.80.10.10">
    <property type="entry name" value="Ribonuclease Inhibitor"/>
    <property type="match status" value="2"/>
</dbReference>
<evidence type="ECO:0000313" key="5">
    <source>
        <dbReference type="EMBL" id="KAG0491381.1"/>
    </source>
</evidence>
<feature type="compositionally biased region" description="Low complexity" evidence="1">
    <location>
        <begin position="1"/>
        <end position="16"/>
    </location>
</feature>
<dbReference type="InterPro" id="IPR057207">
    <property type="entry name" value="FBXL15_LRR"/>
</dbReference>
<dbReference type="Gene3D" id="1.20.1280.50">
    <property type="match status" value="1"/>
</dbReference>
<evidence type="ECO:0008006" key="7">
    <source>
        <dbReference type="Google" id="ProtNLM"/>
    </source>
</evidence>
<dbReference type="Proteomes" id="UP000636800">
    <property type="component" value="Chromosome 2"/>
</dbReference>
<dbReference type="InterPro" id="IPR006553">
    <property type="entry name" value="Leu-rich_rpt_Cys-con_subtyp"/>
</dbReference>
<feature type="region of interest" description="Disordered" evidence="1">
    <location>
        <begin position="1"/>
        <end position="21"/>
    </location>
</feature>
<evidence type="ECO:0000259" key="2">
    <source>
        <dbReference type="Pfam" id="PF12937"/>
    </source>
</evidence>
<evidence type="ECO:0000256" key="1">
    <source>
        <dbReference type="SAM" id="MobiDB-lite"/>
    </source>
</evidence>
<dbReference type="Pfam" id="PF12937">
    <property type="entry name" value="F-box-like"/>
    <property type="match status" value="1"/>
</dbReference>
<accession>A0A835VCK9</accession>
<dbReference type="SUPFAM" id="SSF52047">
    <property type="entry name" value="RNI-like"/>
    <property type="match status" value="1"/>
</dbReference>
<reference evidence="5 6" key="1">
    <citation type="journal article" date="2020" name="Nat. Food">
        <title>A phased Vanilla planifolia genome enables genetic improvement of flavour and production.</title>
        <authorList>
            <person name="Hasing T."/>
            <person name="Tang H."/>
            <person name="Brym M."/>
            <person name="Khazi F."/>
            <person name="Huang T."/>
            <person name="Chambers A.H."/>
        </authorList>
    </citation>
    <scope>NUCLEOTIDE SEQUENCE [LARGE SCALE GENOMIC DNA]</scope>
    <source>
        <tissue evidence="5">Leaf</tissue>
    </source>
</reference>
<dbReference type="SMART" id="SM00367">
    <property type="entry name" value="LRR_CC"/>
    <property type="match status" value="9"/>
</dbReference>
<dbReference type="AlphaFoldDB" id="A0A835VCK9"/>
<evidence type="ECO:0000259" key="3">
    <source>
        <dbReference type="Pfam" id="PF24758"/>
    </source>
</evidence>
<dbReference type="GO" id="GO:0031146">
    <property type="term" value="P:SCF-dependent proteasomal ubiquitin-dependent protein catabolic process"/>
    <property type="evidence" value="ECO:0007669"/>
    <property type="project" value="TreeGrafter"/>
</dbReference>
<feature type="domain" description="F-box/LRR-repeat protein 15/At3g58940/PEG3-like LRR" evidence="3">
    <location>
        <begin position="114"/>
        <end position="204"/>
    </location>
</feature>
<evidence type="ECO:0000313" key="6">
    <source>
        <dbReference type="Proteomes" id="UP000636800"/>
    </source>
</evidence>
<feature type="domain" description="F-box" evidence="2">
    <location>
        <begin position="54"/>
        <end position="84"/>
    </location>
</feature>
<dbReference type="InterPro" id="IPR055411">
    <property type="entry name" value="LRR_FXL15/At3g58940/PEG3-like"/>
</dbReference>
<sequence length="537" mass="58228">MGQSSSTPSRSPSISSRRSRNSAGCLMKPAVVIVEDLPCPSSDDEAAAWDHTGDIPDELLALIFQCLGSGERKRCSLVCRRWMAVEGQSRHRLSLDARAGLLGAAPALLARFDAVNKLALKCDRRSDSIGDVALALIAQRCPNLTRLKLRACRELTEVGMAALAKYCPNLRKLSCGSCNFGSRGIDAVLRGCLLLEELSIKRLRGLTEATGDSVGVGLGFSSCSLRSVCLKELYNGQCFGPVILGSPKLRTLKLFRCAGDWDRLLEELVEKVPGLVEIHLEKLQVSDKGLFALSACKDLEVLHLVKTPECTDAGLISVAERSRLLRKIHIDGWKTNRIGDAGLMAVARRCPNLQELVLIGVNPTSLSLELIASNCRNLERLALCGSETFGDNEISCIAAKCLALKKLCIKGCPVSDQGMEALAEGCPNLVKVKVKKCKGVTPQGADWLRSTRGSLAVNLDNVYQIEQQDASMSETGGIDNVVEDLQLLVDPVSTVDIPSSSNSRTGSWKKRSPFLSWNLFAFTTRRWSHGSSNSHHT</sequence>
<dbReference type="OrthoDB" id="730183at2759"/>
<dbReference type="PANTHER" id="PTHR13318">
    <property type="entry name" value="PARTNER OF PAIRED, ISOFORM B-RELATED"/>
    <property type="match status" value="1"/>
</dbReference>
<dbReference type="InterPro" id="IPR036047">
    <property type="entry name" value="F-box-like_dom_sf"/>
</dbReference>
<dbReference type="SUPFAM" id="SSF81383">
    <property type="entry name" value="F-box domain"/>
    <property type="match status" value="1"/>
</dbReference>
<keyword evidence="6" id="KW-1185">Reference proteome</keyword>
<dbReference type="FunFam" id="3.80.10.10:FF:000449">
    <property type="entry name" value="F-box protein SKIP2"/>
    <property type="match status" value="1"/>
</dbReference>
<protein>
    <recommendedName>
        <fullName evidence="7">F-box domain-containing protein</fullName>
    </recommendedName>
</protein>
<organism evidence="5 6">
    <name type="scientific">Vanilla planifolia</name>
    <name type="common">Vanilla</name>
    <dbReference type="NCBI Taxonomy" id="51239"/>
    <lineage>
        <taxon>Eukaryota</taxon>
        <taxon>Viridiplantae</taxon>
        <taxon>Streptophyta</taxon>
        <taxon>Embryophyta</taxon>
        <taxon>Tracheophyta</taxon>
        <taxon>Spermatophyta</taxon>
        <taxon>Magnoliopsida</taxon>
        <taxon>Liliopsida</taxon>
        <taxon>Asparagales</taxon>
        <taxon>Orchidaceae</taxon>
        <taxon>Vanilloideae</taxon>
        <taxon>Vanilleae</taxon>
        <taxon>Vanilla</taxon>
    </lineage>
</organism>
<dbReference type="Pfam" id="PF25372">
    <property type="entry name" value="DUF7885"/>
    <property type="match status" value="1"/>
</dbReference>
<evidence type="ECO:0000259" key="4">
    <source>
        <dbReference type="Pfam" id="PF25372"/>
    </source>
</evidence>
<dbReference type="InterPro" id="IPR032675">
    <property type="entry name" value="LRR_dom_sf"/>
</dbReference>
<comment type="caution">
    <text evidence="5">The sequence shown here is derived from an EMBL/GenBank/DDBJ whole genome shotgun (WGS) entry which is preliminary data.</text>
</comment>
<feature type="domain" description="F-box/LRR-repeat protein 15-like leucin rich repeat" evidence="4">
    <location>
        <begin position="284"/>
        <end position="452"/>
    </location>
</feature>